<evidence type="ECO:0000256" key="3">
    <source>
        <dbReference type="PROSITE-ProRule" id="PRU00221"/>
    </source>
</evidence>
<comment type="caution">
    <text evidence="5">The sequence shown here is derived from an EMBL/GenBank/DDBJ whole genome shotgun (WGS) entry which is preliminary data.</text>
</comment>
<gene>
    <name evidence="5" type="ORF">H4R34_002869</name>
</gene>
<evidence type="ECO:0000259" key="4">
    <source>
        <dbReference type="PROSITE" id="PS50181"/>
    </source>
</evidence>
<feature type="repeat" description="WD" evidence="3">
    <location>
        <begin position="161"/>
        <end position="202"/>
    </location>
</feature>
<accession>A0A9W8ED60</accession>
<dbReference type="InterPro" id="IPR015943">
    <property type="entry name" value="WD40/YVTN_repeat-like_dom_sf"/>
</dbReference>
<dbReference type="Pfam" id="PF12937">
    <property type="entry name" value="F-box-like"/>
    <property type="match status" value="1"/>
</dbReference>
<dbReference type="PRINTS" id="PR00320">
    <property type="entry name" value="GPROTEINBRPT"/>
</dbReference>
<dbReference type="InterPro" id="IPR036322">
    <property type="entry name" value="WD40_repeat_dom_sf"/>
</dbReference>
<dbReference type="InterPro" id="IPR036047">
    <property type="entry name" value="F-box-like_dom_sf"/>
</dbReference>
<dbReference type="PROSITE" id="PS00678">
    <property type="entry name" value="WD_REPEATS_1"/>
    <property type="match status" value="1"/>
</dbReference>
<protein>
    <recommendedName>
        <fullName evidence="4">F-box domain-containing protein</fullName>
    </recommendedName>
</protein>
<keyword evidence="6" id="KW-1185">Reference proteome</keyword>
<evidence type="ECO:0000256" key="2">
    <source>
        <dbReference type="ARBA" id="ARBA00022737"/>
    </source>
</evidence>
<dbReference type="InterPro" id="IPR001680">
    <property type="entry name" value="WD40_rpt"/>
</dbReference>
<evidence type="ECO:0000313" key="5">
    <source>
        <dbReference type="EMBL" id="KAJ1979315.1"/>
    </source>
</evidence>
<dbReference type="PANTHER" id="PTHR22847">
    <property type="entry name" value="WD40 REPEAT PROTEIN"/>
    <property type="match status" value="1"/>
</dbReference>
<feature type="repeat" description="WD" evidence="3">
    <location>
        <begin position="419"/>
        <end position="458"/>
    </location>
</feature>
<feature type="non-terminal residue" evidence="5">
    <location>
        <position position="488"/>
    </location>
</feature>
<dbReference type="SMART" id="SM00256">
    <property type="entry name" value="FBOX"/>
    <property type="match status" value="1"/>
</dbReference>
<dbReference type="InterPro" id="IPR019775">
    <property type="entry name" value="WD40_repeat_CS"/>
</dbReference>
<evidence type="ECO:0000313" key="6">
    <source>
        <dbReference type="Proteomes" id="UP001151582"/>
    </source>
</evidence>
<dbReference type="Pfam" id="PF00400">
    <property type="entry name" value="WD40"/>
    <property type="match status" value="4"/>
</dbReference>
<sequence length="488" mass="53778">MKGKLPAKAACSKPRDVLTLLPYELSVQCLRYLPLHSLLAVASTCRAWRRLVFNAELWYAQCRAHGYLGLIQTRYAKSDIRPCGLLVPLASTRDAELLSTKEPPRSPPTLAVHAETLVQGLGDHYTLTPTTQAYVDWANEFRYHYALETQWHKGRYTVRDLSGHKDVVLAVRVDPTRGFVYSGSRDGTAKVWNLHTHRCIKTLQGHSMAVSCLDVDASEGTMATGSWDGTVRVWALQESAEDASPSRLATQFVCAYILDQGDEVICLRLKGQELAAGTSLGLVQLWDTTTGDCKKVFNFAAEAADRGLDIGGDNTIVSCVDMDETFVYAGIGRSVAVLDRQRDRVLTHITMHSSPVTAIKLDARTFVSGAEDSSVLAWHRPRYPLSQLGSARATVPHCSHHSPTKPPESFLDHIEPHMLHGHFSGVRCLQTFGNRLCTGSYDTSIRVWSIERGQEKCLVKLKGHAGDVNAVDMTHDLVVSGSDDGLIK</sequence>
<dbReference type="SUPFAM" id="SSF81383">
    <property type="entry name" value="F-box domain"/>
    <property type="match status" value="1"/>
</dbReference>
<dbReference type="OrthoDB" id="674604at2759"/>
<dbReference type="PROSITE" id="PS50181">
    <property type="entry name" value="FBOX"/>
    <property type="match status" value="1"/>
</dbReference>
<dbReference type="SMART" id="SM00320">
    <property type="entry name" value="WD40"/>
    <property type="match status" value="7"/>
</dbReference>
<dbReference type="AlphaFoldDB" id="A0A9W8ED60"/>
<dbReference type="PROSITE" id="PS50294">
    <property type="entry name" value="WD_REPEATS_REGION"/>
    <property type="match status" value="3"/>
</dbReference>
<keyword evidence="1 3" id="KW-0853">WD repeat</keyword>
<dbReference type="Gene3D" id="1.20.1280.50">
    <property type="match status" value="1"/>
</dbReference>
<evidence type="ECO:0000256" key="1">
    <source>
        <dbReference type="ARBA" id="ARBA00022574"/>
    </source>
</evidence>
<dbReference type="PANTHER" id="PTHR22847:SF637">
    <property type="entry name" value="WD REPEAT DOMAIN 5B"/>
    <property type="match status" value="1"/>
</dbReference>
<organism evidence="5 6">
    <name type="scientific">Dimargaris verticillata</name>
    <dbReference type="NCBI Taxonomy" id="2761393"/>
    <lineage>
        <taxon>Eukaryota</taxon>
        <taxon>Fungi</taxon>
        <taxon>Fungi incertae sedis</taxon>
        <taxon>Zoopagomycota</taxon>
        <taxon>Kickxellomycotina</taxon>
        <taxon>Dimargaritomycetes</taxon>
        <taxon>Dimargaritales</taxon>
        <taxon>Dimargaritaceae</taxon>
        <taxon>Dimargaris</taxon>
    </lineage>
</organism>
<dbReference type="InterPro" id="IPR020472">
    <property type="entry name" value="WD40_PAC1"/>
</dbReference>
<dbReference type="InterPro" id="IPR001810">
    <property type="entry name" value="F-box_dom"/>
</dbReference>
<feature type="domain" description="F-box" evidence="4">
    <location>
        <begin position="15"/>
        <end position="61"/>
    </location>
</feature>
<name>A0A9W8ED60_9FUNG</name>
<keyword evidence="2" id="KW-0677">Repeat</keyword>
<feature type="repeat" description="WD" evidence="3">
    <location>
        <begin position="461"/>
        <end position="488"/>
    </location>
</feature>
<proteinExistence type="predicted"/>
<dbReference type="PROSITE" id="PS50082">
    <property type="entry name" value="WD_REPEATS_2"/>
    <property type="match status" value="4"/>
</dbReference>
<dbReference type="EMBL" id="JANBQB010000225">
    <property type="protein sequence ID" value="KAJ1979315.1"/>
    <property type="molecule type" value="Genomic_DNA"/>
</dbReference>
<dbReference type="GO" id="GO:1990234">
    <property type="term" value="C:transferase complex"/>
    <property type="evidence" value="ECO:0007669"/>
    <property type="project" value="UniProtKB-ARBA"/>
</dbReference>
<dbReference type="Proteomes" id="UP001151582">
    <property type="component" value="Unassembled WGS sequence"/>
</dbReference>
<dbReference type="Gene3D" id="2.130.10.10">
    <property type="entry name" value="YVTN repeat-like/Quinoprotein amine dehydrogenase"/>
    <property type="match status" value="2"/>
</dbReference>
<dbReference type="CDD" id="cd00200">
    <property type="entry name" value="WD40"/>
    <property type="match status" value="1"/>
</dbReference>
<reference evidence="5" key="1">
    <citation type="submission" date="2022-07" db="EMBL/GenBank/DDBJ databases">
        <title>Phylogenomic reconstructions and comparative analyses of Kickxellomycotina fungi.</title>
        <authorList>
            <person name="Reynolds N.K."/>
            <person name="Stajich J.E."/>
            <person name="Barry K."/>
            <person name="Grigoriev I.V."/>
            <person name="Crous P."/>
            <person name="Smith M.E."/>
        </authorList>
    </citation>
    <scope>NUCLEOTIDE SEQUENCE</scope>
    <source>
        <strain evidence="5">RSA 567</strain>
    </source>
</reference>
<dbReference type="SUPFAM" id="SSF50978">
    <property type="entry name" value="WD40 repeat-like"/>
    <property type="match status" value="1"/>
</dbReference>
<feature type="repeat" description="WD" evidence="3">
    <location>
        <begin position="203"/>
        <end position="244"/>
    </location>
</feature>